<dbReference type="Proteomes" id="UP000035740">
    <property type="component" value="Unassembled WGS sequence"/>
</dbReference>
<sequence length="76" mass="8170">MDIKAYLLTFILVNGLLVSHNTTSAEAARLSGYVPVAGAVVSNTERRQPAVRSPPSSRRAPPLHEVFFIPPPPPPP</sequence>
<evidence type="ECO:0000256" key="2">
    <source>
        <dbReference type="SAM" id="SignalP"/>
    </source>
</evidence>
<feature type="region of interest" description="Disordered" evidence="1">
    <location>
        <begin position="44"/>
        <end position="76"/>
    </location>
</feature>
<name>A0A0J8E4P4_BETVV</name>
<feature type="compositionally biased region" description="Low complexity" evidence="1">
    <location>
        <begin position="50"/>
        <end position="60"/>
    </location>
</feature>
<dbReference type="AlphaFoldDB" id="A0A0J8E4P4"/>
<proteinExistence type="predicted"/>
<dbReference type="EMBL" id="KQ090267">
    <property type="protein sequence ID" value="KMS98105.1"/>
    <property type="molecule type" value="Genomic_DNA"/>
</dbReference>
<evidence type="ECO:0000313" key="3">
    <source>
        <dbReference type="EMBL" id="KMS98105.1"/>
    </source>
</evidence>
<evidence type="ECO:0000256" key="1">
    <source>
        <dbReference type="SAM" id="MobiDB-lite"/>
    </source>
</evidence>
<gene>
    <name evidence="3" type="ORF">BVRB_4g095500</name>
</gene>
<evidence type="ECO:0000313" key="4">
    <source>
        <dbReference type="Proteomes" id="UP000035740"/>
    </source>
</evidence>
<protein>
    <submittedName>
        <fullName evidence="3">Uncharacterized protein</fullName>
    </submittedName>
</protein>
<keyword evidence="2" id="KW-0732">Signal</keyword>
<organism evidence="3 4">
    <name type="scientific">Beta vulgaris subsp. vulgaris</name>
    <name type="common">Beet</name>
    <dbReference type="NCBI Taxonomy" id="3555"/>
    <lineage>
        <taxon>Eukaryota</taxon>
        <taxon>Viridiplantae</taxon>
        <taxon>Streptophyta</taxon>
        <taxon>Embryophyta</taxon>
        <taxon>Tracheophyta</taxon>
        <taxon>Spermatophyta</taxon>
        <taxon>Magnoliopsida</taxon>
        <taxon>eudicotyledons</taxon>
        <taxon>Gunneridae</taxon>
        <taxon>Pentapetalae</taxon>
        <taxon>Caryophyllales</taxon>
        <taxon>Chenopodiaceae</taxon>
        <taxon>Betoideae</taxon>
        <taxon>Beta</taxon>
    </lineage>
</organism>
<feature type="chain" id="PRO_5005296775" evidence="2">
    <location>
        <begin position="28"/>
        <end position="76"/>
    </location>
</feature>
<keyword evidence="4" id="KW-1185">Reference proteome</keyword>
<dbReference type="Gramene" id="KMS98105">
    <property type="protein sequence ID" value="KMS98105"/>
    <property type="gene ID" value="BVRB_4g095500"/>
</dbReference>
<feature type="signal peptide" evidence="2">
    <location>
        <begin position="1"/>
        <end position="27"/>
    </location>
</feature>
<reference evidence="3 4" key="1">
    <citation type="journal article" date="2014" name="Nature">
        <title>The genome of the recently domesticated crop plant sugar beet (Beta vulgaris).</title>
        <authorList>
            <person name="Dohm J.C."/>
            <person name="Minoche A.E."/>
            <person name="Holtgrawe D."/>
            <person name="Capella-Gutierrez S."/>
            <person name="Zakrzewski F."/>
            <person name="Tafer H."/>
            <person name="Rupp O."/>
            <person name="Sorensen T.R."/>
            <person name="Stracke R."/>
            <person name="Reinhardt R."/>
            <person name="Goesmann A."/>
            <person name="Kraft T."/>
            <person name="Schulz B."/>
            <person name="Stadler P.F."/>
            <person name="Schmidt T."/>
            <person name="Gabaldon T."/>
            <person name="Lehrach H."/>
            <person name="Weisshaar B."/>
            <person name="Himmelbauer H."/>
        </authorList>
    </citation>
    <scope>NUCLEOTIDE SEQUENCE [LARGE SCALE GENOMIC DNA]</scope>
    <source>
        <tissue evidence="3">Taproot</tissue>
    </source>
</reference>
<accession>A0A0J8E4P4</accession>